<keyword evidence="4" id="KW-1185">Reference proteome</keyword>
<evidence type="ECO:0000259" key="2">
    <source>
        <dbReference type="Pfam" id="PF25821"/>
    </source>
</evidence>
<accession>A0ABP0UKR1</accession>
<dbReference type="Pfam" id="PF25821">
    <property type="entry name" value="DUF7950"/>
    <property type="match status" value="1"/>
</dbReference>
<dbReference type="InterPro" id="IPR057710">
    <property type="entry name" value="DUF7950"/>
</dbReference>
<feature type="compositionally biased region" description="Polar residues" evidence="1">
    <location>
        <begin position="108"/>
        <end position="119"/>
    </location>
</feature>
<organism evidence="3 4">
    <name type="scientific">Sphagnum troendelagicum</name>
    <dbReference type="NCBI Taxonomy" id="128251"/>
    <lineage>
        <taxon>Eukaryota</taxon>
        <taxon>Viridiplantae</taxon>
        <taxon>Streptophyta</taxon>
        <taxon>Embryophyta</taxon>
        <taxon>Bryophyta</taxon>
        <taxon>Sphagnophytina</taxon>
        <taxon>Sphagnopsida</taxon>
        <taxon>Sphagnales</taxon>
        <taxon>Sphagnaceae</taxon>
        <taxon>Sphagnum</taxon>
    </lineage>
</organism>
<feature type="region of interest" description="Disordered" evidence="1">
    <location>
        <begin position="280"/>
        <end position="313"/>
    </location>
</feature>
<feature type="compositionally biased region" description="Basic and acidic residues" evidence="1">
    <location>
        <begin position="292"/>
        <end position="310"/>
    </location>
</feature>
<dbReference type="EMBL" id="OZ019896">
    <property type="protein sequence ID" value="CAK9222910.1"/>
    <property type="molecule type" value="Genomic_DNA"/>
</dbReference>
<feature type="region of interest" description="Disordered" evidence="1">
    <location>
        <begin position="37"/>
        <end position="126"/>
    </location>
</feature>
<feature type="compositionally biased region" description="Low complexity" evidence="1">
    <location>
        <begin position="223"/>
        <end position="249"/>
    </location>
</feature>
<evidence type="ECO:0000313" key="3">
    <source>
        <dbReference type="EMBL" id="CAK9222910.1"/>
    </source>
</evidence>
<feature type="compositionally biased region" description="Basic and acidic residues" evidence="1">
    <location>
        <begin position="64"/>
        <end position="74"/>
    </location>
</feature>
<dbReference type="Proteomes" id="UP001497512">
    <property type="component" value="Chromosome 4"/>
</dbReference>
<sequence>MSRANQGGCCIAMYAGTPAFPSRNRYVIMSRYRPIAPKPLAPRPEPGTDPSGPQTSSSLSLDKGSSKKLTEAKGGRSRKRQIDYSSASTTRHAKKASVATAPDKGRKGTTTTNKASVTARSKRNESGFSRNVKLEVPVVELTPILSEIVAPVFGPGGLQRFNESTVTKSSSECLRGNLMPLPYASASYGAESEVCSGEDVAESRRTDVVTLSLLPENPLHGPSSSPSDSSFVSSSNARISKSSSLPSSSAHGLRIDCNDGGGGVIDQVVVADTKLTMLSRGEEQQLEEEECRDPTRNKDLKNNNPKKFEDMPVVTDNFGPVAARGFVEQVMSGSRTTHAPSHCPARSDTRQAPNGPVVDWYYLDQVYATSSDAVMLTDEHNRILWSNLAFQIAATEKTSGKMQSTGPHIDPLGIPTQLAVLTFQPRYSAAKCKAVLWGFLKKFIFQEVRPCFSDSKGLGECLFQAQLHEQSQDSRTALFDASMVLKHIVAYEGDLSLGLSPHKVIVPQPVQAVGSTICLECITKVNQLATPMTGTVEVFQDQLEKLLLPSVITDVTHKVRWVNTAYKQMVGQAECAWLSPRVGGNLELEDHLHNGLAGDVSIVFAGEQPPVDAAEFSCQVRVQWTKNRGKNSTSAIPTDVIRLDADSSGPFFVWKFNIFNGWQPLGI</sequence>
<proteinExistence type="predicted"/>
<evidence type="ECO:0000256" key="1">
    <source>
        <dbReference type="SAM" id="MobiDB-lite"/>
    </source>
</evidence>
<name>A0ABP0UKR1_9BRYO</name>
<feature type="region of interest" description="Disordered" evidence="1">
    <location>
        <begin position="214"/>
        <end position="251"/>
    </location>
</feature>
<reference evidence="3" key="1">
    <citation type="submission" date="2024-02" db="EMBL/GenBank/DDBJ databases">
        <authorList>
            <consortium name="ELIXIR-Norway"/>
            <consortium name="Elixir Norway"/>
        </authorList>
    </citation>
    <scope>NUCLEOTIDE SEQUENCE</scope>
</reference>
<feature type="domain" description="DUF7950" evidence="2">
    <location>
        <begin position="514"/>
        <end position="658"/>
    </location>
</feature>
<gene>
    <name evidence="3" type="ORF">CSSPTR1EN2_LOCUS16529</name>
</gene>
<dbReference type="PANTHER" id="PTHR33595:SF7">
    <property type="entry name" value="OS12G0242500 PROTEIN"/>
    <property type="match status" value="1"/>
</dbReference>
<protein>
    <recommendedName>
        <fullName evidence="2">DUF7950 domain-containing protein</fullName>
    </recommendedName>
</protein>
<feature type="compositionally biased region" description="Pro residues" evidence="1">
    <location>
        <begin position="37"/>
        <end position="47"/>
    </location>
</feature>
<dbReference type="PANTHER" id="PTHR33595">
    <property type="entry name" value="VON WILLEBRAND FACTOR A DOMAIN PROTEIN"/>
    <property type="match status" value="1"/>
</dbReference>
<evidence type="ECO:0000313" key="4">
    <source>
        <dbReference type="Proteomes" id="UP001497512"/>
    </source>
</evidence>